<dbReference type="Gene3D" id="3.30.710.10">
    <property type="entry name" value="Potassium Channel Kv1.1, Chain A"/>
    <property type="match status" value="1"/>
</dbReference>
<reference evidence="1" key="1">
    <citation type="submission" date="2015-11" db="EMBL/GenBank/DDBJ databases">
        <title>De novo transcriptome assembly of four potential Pierce s Disease insect vectors from Arizona vineyards.</title>
        <authorList>
            <person name="Tassone E.E."/>
        </authorList>
    </citation>
    <scope>NUCLEOTIDE SEQUENCE</scope>
</reference>
<proteinExistence type="predicted"/>
<gene>
    <name evidence="1" type="ORF">g.13472</name>
</gene>
<dbReference type="EMBL" id="GECU01001885">
    <property type="protein sequence ID" value="JAT05822.1"/>
    <property type="molecule type" value="Transcribed_RNA"/>
</dbReference>
<dbReference type="PANTHER" id="PTHR45774">
    <property type="entry name" value="BTB/POZ DOMAIN-CONTAINING"/>
    <property type="match status" value="1"/>
</dbReference>
<dbReference type="AlphaFoldDB" id="A0A1B6K2Z0"/>
<organism evidence="1">
    <name type="scientific">Homalodisca liturata</name>
    <dbReference type="NCBI Taxonomy" id="320908"/>
    <lineage>
        <taxon>Eukaryota</taxon>
        <taxon>Metazoa</taxon>
        <taxon>Ecdysozoa</taxon>
        <taxon>Arthropoda</taxon>
        <taxon>Hexapoda</taxon>
        <taxon>Insecta</taxon>
        <taxon>Pterygota</taxon>
        <taxon>Neoptera</taxon>
        <taxon>Paraneoptera</taxon>
        <taxon>Hemiptera</taxon>
        <taxon>Auchenorrhyncha</taxon>
        <taxon>Membracoidea</taxon>
        <taxon>Cicadellidae</taxon>
        <taxon>Cicadellinae</taxon>
        <taxon>Proconiini</taxon>
        <taxon>Homalodisca</taxon>
    </lineage>
</organism>
<sequence>MEGVLEPAYITSLLSPETTEHNCFFIVGDPAKGEVERIGAVAAMLSAQSLVLRRLLSIVESDMGERWDITITYVQPRAFKNMLRYAYGFNNVKYHCIMDTLDLLRVSCQLVMLALQADVTKHLINILNPDNVCLALRDSTFLQVSKLEKEIYKMILTDTFSVLQCLYLDQICPISMRYIALLKALPVSRAEVWYAVINWARGKVLNERMLIHENQLQPYINPRLVIPRLKHLELCMLNVIQMVEEDLEGSSSCLLNYHCLPDNSSGRLLLCTDNYVDDQGQNHITHEMLEVCVIQDCSSWVNAVLRTSSELTISITDTPVELYSIVCTGLMKYSGEMVDVVVRRQTRKDKFTYQCNCFVRTVLVTSAEVKEVKSEINFKNDILFYEEFEI</sequence>
<name>A0A1B6K2Z0_9HEMI</name>
<feature type="non-terminal residue" evidence="1">
    <location>
        <position position="390"/>
    </location>
</feature>
<dbReference type="GO" id="GO:0022008">
    <property type="term" value="P:neurogenesis"/>
    <property type="evidence" value="ECO:0007669"/>
    <property type="project" value="TreeGrafter"/>
</dbReference>
<dbReference type="GO" id="GO:0005829">
    <property type="term" value="C:cytosol"/>
    <property type="evidence" value="ECO:0007669"/>
    <property type="project" value="TreeGrafter"/>
</dbReference>
<evidence type="ECO:0008006" key="2">
    <source>
        <dbReference type="Google" id="ProtNLM"/>
    </source>
</evidence>
<dbReference type="InterPro" id="IPR011333">
    <property type="entry name" value="SKP1/BTB/POZ_sf"/>
</dbReference>
<dbReference type="SUPFAM" id="SSF54695">
    <property type="entry name" value="POZ domain"/>
    <property type="match status" value="1"/>
</dbReference>
<accession>A0A1B6K2Z0</accession>
<evidence type="ECO:0000313" key="1">
    <source>
        <dbReference type="EMBL" id="JAT05822.1"/>
    </source>
</evidence>
<dbReference type="PANTHER" id="PTHR45774:SF4">
    <property type="entry name" value="AXUNDEAD, ISOFORM F"/>
    <property type="match status" value="1"/>
</dbReference>
<protein>
    <recommendedName>
        <fullName evidence="2">BACK domain-containing protein</fullName>
    </recommendedName>
</protein>